<evidence type="ECO:0000256" key="3">
    <source>
        <dbReference type="ARBA" id="ARBA00023055"/>
    </source>
</evidence>
<dbReference type="SUPFAM" id="SSF50729">
    <property type="entry name" value="PH domain-like"/>
    <property type="match status" value="1"/>
</dbReference>
<name>A0A427A2I5_ENSVE</name>
<dbReference type="PANTHER" id="PTHR10972">
    <property type="entry name" value="OXYSTEROL-BINDING PROTEIN-RELATED"/>
    <property type="match status" value="1"/>
</dbReference>
<dbReference type="Gene3D" id="2.30.29.30">
    <property type="entry name" value="Pleckstrin-homology domain (PH domain)/Phosphotyrosine-binding domain (PTB)"/>
    <property type="match status" value="1"/>
</dbReference>
<dbReference type="InterPro" id="IPR000648">
    <property type="entry name" value="Oxysterol-bd"/>
</dbReference>
<dbReference type="PANTHER" id="PTHR10972:SF96">
    <property type="entry name" value="OXYSTEROL-BINDING PROTEIN-RELATED PROTEIN 1A-RELATED"/>
    <property type="match status" value="1"/>
</dbReference>
<dbReference type="Pfam" id="PF00169">
    <property type="entry name" value="PH"/>
    <property type="match status" value="1"/>
</dbReference>
<protein>
    <recommendedName>
        <fullName evidence="6">PH domain-containing protein</fullName>
    </recommendedName>
</protein>
<evidence type="ECO:0000313" key="7">
    <source>
        <dbReference type="EMBL" id="RRT70455.1"/>
    </source>
</evidence>
<dbReference type="GO" id="GO:0016020">
    <property type="term" value="C:membrane"/>
    <property type="evidence" value="ECO:0007669"/>
    <property type="project" value="TreeGrafter"/>
</dbReference>
<keyword evidence="4" id="KW-0446">Lipid-binding</keyword>
<comment type="caution">
    <text evidence="7">The sequence shown here is derived from an EMBL/GenBank/DDBJ whole genome shotgun (WGS) entry which is preliminary data.</text>
</comment>
<keyword evidence="3" id="KW-0445">Lipid transport</keyword>
<feature type="region of interest" description="Disordered" evidence="5">
    <location>
        <begin position="1"/>
        <end position="30"/>
    </location>
</feature>
<evidence type="ECO:0000256" key="2">
    <source>
        <dbReference type="ARBA" id="ARBA00022448"/>
    </source>
</evidence>
<dbReference type="GO" id="GO:0005829">
    <property type="term" value="C:cytosol"/>
    <property type="evidence" value="ECO:0007669"/>
    <property type="project" value="TreeGrafter"/>
</dbReference>
<evidence type="ECO:0000313" key="8">
    <source>
        <dbReference type="Proteomes" id="UP000287651"/>
    </source>
</evidence>
<organism evidence="7 8">
    <name type="scientific">Ensete ventricosum</name>
    <name type="common">Abyssinian banana</name>
    <name type="synonym">Musa ensete</name>
    <dbReference type="NCBI Taxonomy" id="4639"/>
    <lineage>
        <taxon>Eukaryota</taxon>
        <taxon>Viridiplantae</taxon>
        <taxon>Streptophyta</taxon>
        <taxon>Embryophyta</taxon>
        <taxon>Tracheophyta</taxon>
        <taxon>Spermatophyta</taxon>
        <taxon>Magnoliopsida</taxon>
        <taxon>Liliopsida</taxon>
        <taxon>Zingiberales</taxon>
        <taxon>Musaceae</taxon>
        <taxon>Ensete</taxon>
    </lineage>
</organism>
<comment type="function">
    <text evidence="1">May be involved in the transport of sterols.</text>
</comment>
<dbReference type="InterPro" id="IPR001849">
    <property type="entry name" value="PH_domain"/>
</dbReference>
<evidence type="ECO:0000259" key="6">
    <source>
        <dbReference type="PROSITE" id="PS50003"/>
    </source>
</evidence>
<sequence length="386" mass="43993">MAPSPPPAAAIREGHHHHHHHHHNGCRWPSLPLGASASDNGRPRRRRLLILPPSEPSSPCCSSARESRFRGDLRLNDIVRNGVSGVLNKWVNYGRGWRLRWFVLQDGVLSYYKIHGPDRIELAPDDDLSSKVIGEESFRRISRRKKGHPHLPRRPVGEIHLKARINLSPSHFHPLWAESRSDERRFSIFSGTKRLHLRADTRENRLAWMEALLAVKDMFPRISNSELMAPVDNVIVSTEKLRQRLLEEGMSEGAIQDTEQIMRSEFASLQDQVVLLKQKQILLLDTLRQLEVSHHPMIVACHCEGNGWNGKTVATLIGKWDDSMHYMVGDVSGKSNRAESFSEAQLLWKCSKPAKHPTRYNLTRFAITLNELTPGLKVKHLVLSHS</sequence>
<dbReference type="InterPro" id="IPR011993">
    <property type="entry name" value="PH-like_dom_sf"/>
</dbReference>
<evidence type="ECO:0000256" key="1">
    <source>
        <dbReference type="ARBA" id="ARBA00003361"/>
    </source>
</evidence>
<dbReference type="PROSITE" id="PS50003">
    <property type="entry name" value="PH_DOMAIN"/>
    <property type="match status" value="1"/>
</dbReference>
<evidence type="ECO:0000256" key="5">
    <source>
        <dbReference type="SAM" id="MobiDB-lite"/>
    </source>
</evidence>
<feature type="domain" description="PH" evidence="6">
    <location>
        <begin position="80"/>
        <end position="217"/>
    </location>
</feature>
<dbReference type="GO" id="GO:0006869">
    <property type="term" value="P:lipid transport"/>
    <property type="evidence" value="ECO:0007669"/>
    <property type="project" value="UniProtKB-KW"/>
</dbReference>
<dbReference type="Proteomes" id="UP000287651">
    <property type="component" value="Unassembled WGS sequence"/>
</dbReference>
<dbReference type="GO" id="GO:0032934">
    <property type="term" value="F:sterol binding"/>
    <property type="evidence" value="ECO:0007669"/>
    <property type="project" value="TreeGrafter"/>
</dbReference>
<gene>
    <name evidence="7" type="ORF">B296_00011505</name>
</gene>
<dbReference type="Pfam" id="PF01237">
    <property type="entry name" value="Oxysterol_BP"/>
    <property type="match status" value="1"/>
</dbReference>
<dbReference type="EMBL" id="AMZH03004011">
    <property type="protein sequence ID" value="RRT70455.1"/>
    <property type="molecule type" value="Genomic_DNA"/>
</dbReference>
<accession>A0A427A2I5</accession>
<dbReference type="SMART" id="SM00233">
    <property type="entry name" value="PH"/>
    <property type="match status" value="1"/>
</dbReference>
<reference evidence="7 8" key="1">
    <citation type="journal article" date="2014" name="Agronomy (Basel)">
        <title>A Draft Genome Sequence for Ensete ventricosum, the Drought-Tolerant Tree Against Hunger.</title>
        <authorList>
            <person name="Harrison J."/>
            <person name="Moore K.A."/>
            <person name="Paszkiewicz K."/>
            <person name="Jones T."/>
            <person name="Grant M."/>
            <person name="Ambacheew D."/>
            <person name="Muzemil S."/>
            <person name="Studholme D.J."/>
        </authorList>
    </citation>
    <scope>NUCLEOTIDE SEQUENCE [LARGE SCALE GENOMIC DNA]</scope>
</reference>
<evidence type="ECO:0000256" key="4">
    <source>
        <dbReference type="ARBA" id="ARBA00023121"/>
    </source>
</evidence>
<proteinExistence type="predicted"/>
<keyword evidence="2" id="KW-0813">Transport</keyword>
<feature type="compositionally biased region" description="Basic residues" evidence="5">
    <location>
        <begin position="14"/>
        <end position="25"/>
    </location>
</feature>
<dbReference type="AlphaFoldDB" id="A0A427A2I5"/>